<dbReference type="AlphaFoldDB" id="A0A0M4F8Z9"/>
<name>A0A0M4F8Z9_DROBS</name>
<reference evidence="3 4" key="1">
    <citation type="submission" date="2015-08" db="EMBL/GenBank/DDBJ databases">
        <title>Ancestral chromatin configuration constrains chromatin evolution on differentiating sex chromosomes in Drosophila.</title>
        <authorList>
            <person name="Zhou Q."/>
            <person name="Bachtrog D."/>
        </authorList>
    </citation>
    <scope>NUCLEOTIDE SEQUENCE [LARGE SCALE GENOMIC DNA]</scope>
    <source>
        <tissue evidence="3">Whole larvae</tissue>
    </source>
</reference>
<dbReference type="InterPro" id="IPR009832">
    <property type="entry name" value="DUF1397"/>
</dbReference>
<keyword evidence="4" id="KW-1185">Reference proteome</keyword>
<accession>A0A0M4F8Z9</accession>
<feature type="signal peptide" evidence="2">
    <location>
        <begin position="1"/>
        <end position="25"/>
    </location>
</feature>
<keyword evidence="1" id="KW-0812">Transmembrane</keyword>
<sequence>MNSYALLGVCLLASLGAFWLEVAQANPSPNMKMDTSQLESMTAKFLPPEFRNTNVSMAEIQRVYREKCKKATGVDNSTLYVEIEKAASKLSACLSGVANLTALQLEMEKARPIGELDTVFHKYCTRVPQAEACVKAFNEKVRPCLTTEELQHQATMMRIANSLLGFACARGGDQIALFVAEQGPECLDANKEAINNCLNRSFHQYLPKDGQMPDLMNRPEIFFSPTHCVDLQAFEACTLHHLEQCRDITPANIVQSVFRFVKNETECQAWMDAKANEQPVLLLAGNSTRGGAGALVSSLLGTLGLSLTALLLHN</sequence>
<gene>
    <name evidence="3" type="ORF">Dbus_chrXg451</name>
</gene>
<keyword evidence="1" id="KW-0472">Membrane</keyword>
<dbReference type="STRING" id="30019.A0A0M4F8Z9"/>
<proteinExistence type="predicted"/>
<evidence type="ECO:0000256" key="1">
    <source>
        <dbReference type="SAM" id="Phobius"/>
    </source>
</evidence>
<dbReference type="PANTHER" id="PTHR20997">
    <property type="entry name" value="EG:BACR42I17.2 PROTEIN-RELATED"/>
    <property type="match status" value="1"/>
</dbReference>
<dbReference type="EMBL" id="CP012528">
    <property type="protein sequence ID" value="ALC48595.1"/>
    <property type="molecule type" value="Genomic_DNA"/>
</dbReference>
<dbReference type="OMA" id="HHLEQCS"/>
<evidence type="ECO:0000313" key="3">
    <source>
        <dbReference type="EMBL" id="ALC48595.1"/>
    </source>
</evidence>
<dbReference type="PANTHER" id="PTHR20997:SF2">
    <property type="entry name" value="EG:BACR42I17.2 PROTEIN-RELATED"/>
    <property type="match status" value="1"/>
</dbReference>
<keyword evidence="1" id="KW-1133">Transmembrane helix</keyword>
<dbReference type="Pfam" id="PF07165">
    <property type="entry name" value="DUF1397"/>
    <property type="match status" value="1"/>
</dbReference>
<protein>
    <submittedName>
        <fullName evidence="3">CG11378</fullName>
    </submittedName>
</protein>
<evidence type="ECO:0000256" key="2">
    <source>
        <dbReference type="SAM" id="SignalP"/>
    </source>
</evidence>
<feature type="chain" id="PRO_5005794301" evidence="2">
    <location>
        <begin position="26"/>
        <end position="314"/>
    </location>
</feature>
<organism evidence="3 4">
    <name type="scientific">Drosophila busckii</name>
    <name type="common">Fruit fly</name>
    <dbReference type="NCBI Taxonomy" id="30019"/>
    <lineage>
        <taxon>Eukaryota</taxon>
        <taxon>Metazoa</taxon>
        <taxon>Ecdysozoa</taxon>
        <taxon>Arthropoda</taxon>
        <taxon>Hexapoda</taxon>
        <taxon>Insecta</taxon>
        <taxon>Pterygota</taxon>
        <taxon>Neoptera</taxon>
        <taxon>Endopterygota</taxon>
        <taxon>Diptera</taxon>
        <taxon>Brachycera</taxon>
        <taxon>Muscomorpha</taxon>
        <taxon>Ephydroidea</taxon>
        <taxon>Drosophilidae</taxon>
        <taxon>Drosophila</taxon>
    </lineage>
</organism>
<feature type="transmembrane region" description="Helical" evidence="1">
    <location>
        <begin position="292"/>
        <end position="312"/>
    </location>
</feature>
<dbReference type="OrthoDB" id="6512861at2759"/>
<evidence type="ECO:0000313" key="4">
    <source>
        <dbReference type="Proteomes" id="UP000494163"/>
    </source>
</evidence>
<dbReference type="Proteomes" id="UP000494163">
    <property type="component" value="Chromosome X"/>
</dbReference>
<keyword evidence="2" id="KW-0732">Signal</keyword>